<reference evidence="2" key="2">
    <citation type="submission" date="2021-09" db="EMBL/GenBank/DDBJ databases">
        <authorList>
            <person name="Jia N."/>
            <person name="Wang J."/>
            <person name="Shi W."/>
            <person name="Du L."/>
            <person name="Sun Y."/>
            <person name="Zhan W."/>
            <person name="Jiang J."/>
            <person name="Wang Q."/>
            <person name="Zhang B."/>
            <person name="Ji P."/>
            <person name="Sakyi L.B."/>
            <person name="Cui X."/>
            <person name="Yuan T."/>
            <person name="Jiang B."/>
            <person name="Yang W."/>
            <person name="Lam T.T.-Y."/>
            <person name="Chang Q."/>
            <person name="Ding S."/>
            <person name="Wang X."/>
            <person name="Zhu J."/>
            <person name="Ruan X."/>
            <person name="Zhao L."/>
            <person name="Wei J."/>
            <person name="Que T."/>
            <person name="Du C."/>
            <person name="Cheng J."/>
            <person name="Dai P."/>
            <person name="Han X."/>
            <person name="Huang E."/>
            <person name="Gao Y."/>
            <person name="Liu J."/>
            <person name="Shao H."/>
            <person name="Ye R."/>
            <person name="Li L."/>
            <person name="Wei W."/>
            <person name="Wang X."/>
            <person name="Wang C."/>
            <person name="Huo Q."/>
            <person name="Li W."/>
            <person name="Guo W."/>
            <person name="Chen H."/>
            <person name="Chen S."/>
            <person name="Zhou L."/>
            <person name="Zhou L."/>
            <person name="Ni X."/>
            <person name="Tian J."/>
            <person name="Zhou Y."/>
            <person name="Sheng Y."/>
            <person name="Liu T."/>
            <person name="Pan Y."/>
            <person name="Xia L."/>
            <person name="Li J."/>
            <person name="Zhao F."/>
            <person name="Cao W."/>
        </authorList>
    </citation>
    <scope>NUCLEOTIDE SEQUENCE</scope>
    <source>
        <strain evidence="2">Rmic-2018</strain>
        <tissue evidence="2">Larvae</tissue>
    </source>
</reference>
<dbReference type="Proteomes" id="UP000821866">
    <property type="component" value="Chromosome 6"/>
</dbReference>
<feature type="compositionally biased region" description="Acidic residues" evidence="1">
    <location>
        <begin position="1"/>
        <end position="16"/>
    </location>
</feature>
<name>A0A9J6DKR5_RHIMP</name>
<dbReference type="AlphaFoldDB" id="A0A9J6DKR5"/>
<evidence type="ECO:0000256" key="1">
    <source>
        <dbReference type="SAM" id="MobiDB-lite"/>
    </source>
</evidence>
<feature type="region of interest" description="Disordered" evidence="1">
    <location>
        <begin position="1"/>
        <end position="65"/>
    </location>
</feature>
<gene>
    <name evidence="2" type="ORF">HPB51_000971</name>
</gene>
<proteinExistence type="predicted"/>
<evidence type="ECO:0000313" key="2">
    <source>
        <dbReference type="EMBL" id="KAH8022671.1"/>
    </source>
</evidence>
<evidence type="ECO:0000313" key="3">
    <source>
        <dbReference type="Proteomes" id="UP000821866"/>
    </source>
</evidence>
<comment type="caution">
    <text evidence="2">The sequence shown here is derived from an EMBL/GenBank/DDBJ whole genome shotgun (WGS) entry which is preliminary data.</text>
</comment>
<keyword evidence="3" id="KW-1185">Reference proteome</keyword>
<sequence>MTDSSMDDEASDVSENNEEHFGWQVAAGRRSRAEKKSSAAANVVPCNSEVSSGDAATGGGRRAGNATGAFKNHLVKASRMPQLPEEHHNIIIPPRGGLNLSKVSTTAIGTAVIEASGLTAE</sequence>
<dbReference type="EMBL" id="JABSTU010000008">
    <property type="protein sequence ID" value="KAH8022671.1"/>
    <property type="molecule type" value="Genomic_DNA"/>
</dbReference>
<reference evidence="2" key="1">
    <citation type="journal article" date="2020" name="Cell">
        <title>Large-Scale Comparative Analyses of Tick Genomes Elucidate Their Genetic Diversity and Vector Capacities.</title>
        <authorList>
            <consortium name="Tick Genome and Microbiome Consortium (TIGMIC)"/>
            <person name="Jia N."/>
            <person name="Wang J."/>
            <person name="Shi W."/>
            <person name="Du L."/>
            <person name="Sun Y."/>
            <person name="Zhan W."/>
            <person name="Jiang J.F."/>
            <person name="Wang Q."/>
            <person name="Zhang B."/>
            <person name="Ji P."/>
            <person name="Bell-Sakyi L."/>
            <person name="Cui X.M."/>
            <person name="Yuan T.T."/>
            <person name="Jiang B.G."/>
            <person name="Yang W.F."/>
            <person name="Lam T.T."/>
            <person name="Chang Q.C."/>
            <person name="Ding S.J."/>
            <person name="Wang X.J."/>
            <person name="Zhu J.G."/>
            <person name="Ruan X.D."/>
            <person name="Zhao L."/>
            <person name="Wei J.T."/>
            <person name="Ye R.Z."/>
            <person name="Que T.C."/>
            <person name="Du C.H."/>
            <person name="Zhou Y.H."/>
            <person name="Cheng J.X."/>
            <person name="Dai P.F."/>
            <person name="Guo W.B."/>
            <person name="Han X.H."/>
            <person name="Huang E.J."/>
            <person name="Li L.F."/>
            <person name="Wei W."/>
            <person name="Gao Y.C."/>
            <person name="Liu J.Z."/>
            <person name="Shao H.Z."/>
            <person name="Wang X."/>
            <person name="Wang C.C."/>
            <person name="Yang T.C."/>
            <person name="Huo Q.B."/>
            <person name="Li W."/>
            <person name="Chen H.Y."/>
            <person name="Chen S.E."/>
            <person name="Zhou L.G."/>
            <person name="Ni X.B."/>
            <person name="Tian J.H."/>
            <person name="Sheng Y."/>
            <person name="Liu T."/>
            <person name="Pan Y.S."/>
            <person name="Xia L.Y."/>
            <person name="Li J."/>
            <person name="Zhao F."/>
            <person name="Cao W.C."/>
        </authorList>
    </citation>
    <scope>NUCLEOTIDE SEQUENCE</scope>
    <source>
        <strain evidence="2">Rmic-2018</strain>
    </source>
</reference>
<accession>A0A9J6DKR5</accession>
<protein>
    <submittedName>
        <fullName evidence="2">Uncharacterized protein</fullName>
    </submittedName>
</protein>
<organism evidence="2 3">
    <name type="scientific">Rhipicephalus microplus</name>
    <name type="common">Cattle tick</name>
    <name type="synonym">Boophilus microplus</name>
    <dbReference type="NCBI Taxonomy" id="6941"/>
    <lineage>
        <taxon>Eukaryota</taxon>
        <taxon>Metazoa</taxon>
        <taxon>Ecdysozoa</taxon>
        <taxon>Arthropoda</taxon>
        <taxon>Chelicerata</taxon>
        <taxon>Arachnida</taxon>
        <taxon>Acari</taxon>
        <taxon>Parasitiformes</taxon>
        <taxon>Ixodida</taxon>
        <taxon>Ixodoidea</taxon>
        <taxon>Ixodidae</taxon>
        <taxon>Rhipicephalinae</taxon>
        <taxon>Rhipicephalus</taxon>
        <taxon>Boophilus</taxon>
    </lineage>
</organism>